<keyword evidence="4" id="KW-1185">Reference proteome</keyword>
<dbReference type="InterPro" id="IPR005552">
    <property type="entry name" value="Scramblase"/>
</dbReference>
<evidence type="ECO:0000313" key="3">
    <source>
        <dbReference type="EnsemblMetazoa" id="AALB005101-PA"/>
    </source>
</evidence>
<reference evidence="3 4" key="1">
    <citation type="journal article" date="2017" name="G3 (Bethesda)">
        <title>The Physical Genome Mapping of Anopheles albimanus Corrected Scaffold Misassemblies and Identified Interarm Rearrangements in Genus Anopheles.</title>
        <authorList>
            <person name="Artemov G.N."/>
            <person name="Peery A.N."/>
            <person name="Jiang X."/>
            <person name="Tu Z."/>
            <person name="Stegniy V.N."/>
            <person name="Sharakhova M.V."/>
            <person name="Sharakhov I.V."/>
        </authorList>
    </citation>
    <scope>NUCLEOTIDE SEQUENCE [LARGE SCALE GENOMIC DNA]</scope>
    <source>
        <strain evidence="3 4">ALBI9_A</strain>
    </source>
</reference>
<dbReference type="SUPFAM" id="SSF54518">
    <property type="entry name" value="Tubby C-terminal domain-like"/>
    <property type="match status" value="1"/>
</dbReference>
<name>A0A182FF10_ANOAL</name>
<dbReference type="Pfam" id="PF03803">
    <property type="entry name" value="Scramblase"/>
    <property type="match status" value="2"/>
</dbReference>
<feature type="compositionally biased region" description="Pro residues" evidence="2">
    <location>
        <begin position="48"/>
        <end position="65"/>
    </location>
</feature>
<proteinExistence type="inferred from homology"/>
<accession>A0A182FF10</accession>
<dbReference type="PANTHER" id="PTHR23248">
    <property type="entry name" value="PHOSPHOLIPID SCRAMBLASE-RELATED"/>
    <property type="match status" value="1"/>
</dbReference>
<evidence type="ECO:0000313" key="4">
    <source>
        <dbReference type="Proteomes" id="UP000069272"/>
    </source>
</evidence>
<evidence type="ECO:0000256" key="2">
    <source>
        <dbReference type="SAM" id="MobiDB-lite"/>
    </source>
</evidence>
<dbReference type="EnsemblMetazoa" id="AALB005101-RA">
    <property type="protein sequence ID" value="AALB005101-PA"/>
    <property type="gene ID" value="AALB005101"/>
</dbReference>
<dbReference type="InterPro" id="IPR025659">
    <property type="entry name" value="Tubby-like_C"/>
</dbReference>
<comment type="similarity">
    <text evidence="1">Belongs to the phospholipid scramblase family.</text>
</comment>
<evidence type="ECO:0000256" key="1">
    <source>
        <dbReference type="ARBA" id="ARBA00005350"/>
    </source>
</evidence>
<reference evidence="3" key="2">
    <citation type="submission" date="2022-08" db="UniProtKB">
        <authorList>
            <consortium name="EnsemblMetazoa"/>
        </authorList>
    </citation>
    <scope>IDENTIFICATION</scope>
    <source>
        <strain evidence="3">STECLA/ALBI9_A</strain>
    </source>
</reference>
<dbReference type="AlphaFoldDB" id="A0A182FF10"/>
<dbReference type="VEuPathDB" id="VectorBase:AALB005101"/>
<dbReference type="VEuPathDB" id="VectorBase:AALB20_036866"/>
<dbReference type="GO" id="GO:0005886">
    <property type="term" value="C:plasma membrane"/>
    <property type="evidence" value="ECO:0007669"/>
    <property type="project" value="TreeGrafter"/>
</dbReference>
<dbReference type="GO" id="GO:0017128">
    <property type="term" value="F:phospholipid scramblase activity"/>
    <property type="evidence" value="ECO:0007669"/>
    <property type="project" value="InterPro"/>
</dbReference>
<feature type="region of interest" description="Disordered" evidence="2">
    <location>
        <begin position="1"/>
        <end position="67"/>
    </location>
</feature>
<dbReference type="STRING" id="7167.A0A182FF10"/>
<feature type="compositionally biased region" description="Low complexity" evidence="2">
    <location>
        <begin position="37"/>
        <end position="47"/>
    </location>
</feature>
<dbReference type="VEuPathDB" id="VectorBase:AALB20_029897"/>
<sequence length="564" mass="62061">MAENGEKVPPQNENHAANAPLYPSLSGGESEKPLIPQQQQQQQQPVYPMVPPNAGPPGPPAPPGYMPLSQGPVIMTQPGIPMQPILGQQQNSGWMPVPQGIPNCPPGLEYLTAIDQLLVHQKVELLEAFTGFETANKYTVMNTLGQKVYWALEDTGCCNRMCCGTARSFDIKILDNFQNEVLHFSRGLRCQSCCFPCCLQKLEVSAPPGNVIGTVEQQWTLFCPGFNIKDRDGKTVLVIKGPCCQCSLCGDVKFRILATDGTEVGKVTKQWTGIAQEYFTDADNFGISFPMNLDVRVKATLLGALFLIVSIFARSESNVLDSLVMSTPVYIPVCPPGLEYLTGIDKLQVSQSIDFLKVCTAFEFVNEYTINSKAGDHVYSAKEDTSCCNRYCCNVLRSFDIEIVDKSMKKILHISRPLRCQSCCFPCCLQKLKVTASTGVVGYVVEDWSFWTPKFSIKNQNGGTALKIVGPCFTLATCCSAAVFQIFSTDGTQIGQINKQWSTVCEELFTDADNFDITFPIDLDVGMKATLLGALLLIDYMYFERIPGILPACLCLPFQFGPMN</sequence>
<dbReference type="Proteomes" id="UP000069272">
    <property type="component" value="Chromosome 3L"/>
</dbReference>
<organism evidence="3 4">
    <name type="scientific">Anopheles albimanus</name>
    <name type="common">New world malaria mosquito</name>
    <dbReference type="NCBI Taxonomy" id="7167"/>
    <lineage>
        <taxon>Eukaryota</taxon>
        <taxon>Metazoa</taxon>
        <taxon>Ecdysozoa</taxon>
        <taxon>Arthropoda</taxon>
        <taxon>Hexapoda</taxon>
        <taxon>Insecta</taxon>
        <taxon>Pterygota</taxon>
        <taxon>Neoptera</taxon>
        <taxon>Endopterygota</taxon>
        <taxon>Diptera</taxon>
        <taxon>Nematocera</taxon>
        <taxon>Culicoidea</taxon>
        <taxon>Culicidae</taxon>
        <taxon>Anophelinae</taxon>
        <taxon>Anopheles</taxon>
    </lineage>
</organism>
<dbReference type="PANTHER" id="PTHR23248:SF9">
    <property type="entry name" value="PHOSPHOLIPID SCRAMBLASE"/>
    <property type="match status" value="1"/>
</dbReference>
<protein>
    <submittedName>
        <fullName evidence="3">Uncharacterized protein</fullName>
    </submittedName>
</protein>